<name>A0A078AQ32_STYLE</name>
<protein>
    <submittedName>
        <fullName evidence="3">Metallophosphoesterase</fullName>
    </submittedName>
</protein>
<feature type="transmembrane region" description="Helical" evidence="1">
    <location>
        <begin position="370"/>
        <end position="388"/>
    </location>
</feature>
<accession>A0A078AQ32</accession>
<organism evidence="3 4">
    <name type="scientific">Stylonychia lemnae</name>
    <name type="common">Ciliate</name>
    <dbReference type="NCBI Taxonomy" id="5949"/>
    <lineage>
        <taxon>Eukaryota</taxon>
        <taxon>Sar</taxon>
        <taxon>Alveolata</taxon>
        <taxon>Ciliophora</taxon>
        <taxon>Intramacronucleata</taxon>
        <taxon>Spirotrichea</taxon>
        <taxon>Stichotrichia</taxon>
        <taxon>Sporadotrichida</taxon>
        <taxon>Oxytrichidae</taxon>
        <taxon>Stylonychinae</taxon>
        <taxon>Stylonychia</taxon>
    </lineage>
</organism>
<evidence type="ECO:0000259" key="2">
    <source>
        <dbReference type="Pfam" id="PF00149"/>
    </source>
</evidence>
<dbReference type="Proteomes" id="UP000039865">
    <property type="component" value="Unassembled WGS sequence"/>
</dbReference>
<feature type="domain" description="Calcineurin-like phosphoesterase" evidence="2">
    <location>
        <begin position="44"/>
        <end position="279"/>
    </location>
</feature>
<evidence type="ECO:0000313" key="4">
    <source>
        <dbReference type="Proteomes" id="UP000039865"/>
    </source>
</evidence>
<proteinExistence type="predicted"/>
<evidence type="ECO:0000256" key="1">
    <source>
        <dbReference type="SAM" id="Phobius"/>
    </source>
</evidence>
<dbReference type="AlphaFoldDB" id="A0A078AQ32"/>
<dbReference type="GO" id="GO:0005737">
    <property type="term" value="C:cytoplasm"/>
    <property type="evidence" value="ECO:0007669"/>
    <property type="project" value="TreeGrafter"/>
</dbReference>
<keyword evidence="1" id="KW-0472">Membrane</keyword>
<dbReference type="Pfam" id="PF00149">
    <property type="entry name" value="Metallophos"/>
    <property type="match status" value="1"/>
</dbReference>
<dbReference type="InterPro" id="IPR004843">
    <property type="entry name" value="Calcineurin-like_PHP"/>
</dbReference>
<keyword evidence="1" id="KW-1133">Transmembrane helix</keyword>
<evidence type="ECO:0000313" key="3">
    <source>
        <dbReference type="EMBL" id="CDW83053.1"/>
    </source>
</evidence>
<dbReference type="InParanoid" id="A0A078AQ32"/>
<dbReference type="InterPro" id="IPR029052">
    <property type="entry name" value="Metallo-depent_PP-like"/>
</dbReference>
<reference evidence="3 4" key="1">
    <citation type="submission" date="2014-06" db="EMBL/GenBank/DDBJ databases">
        <authorList>
            <person name="Swart Estienne"/>
        </authorList>
    </citation>
    <scope>NUCLEOTIDE SEQUENCE [LARGE SCALE GENOMIC DNA]</scope>
    <source>
        <strain evidence="3 4">130c</strain>
    </source>
</reference>
<dbReference type="GO" id="GO:0016788">
    <property type="term" value="F:hydrolase activity, acting on ester bonds"/>
    <property type="evidence" value="ECO:0007669"/>
    <property type="project" value="TreeGrafter"/>
</dbReference>
<dbReference type="PANTHER" id="PTHR32440">
    <property type="entry name" value="PHOSPHATASE DCR2-RELATED-RELATED"/>
    <property type="match status" value="1"/>
</dbReference>
<dbReference type="OrthoDB" id="429461at2759"/>
<sequence>MTCNLLHDYSYLRLTYTLLLACFFFNQGLLKDYKQLQYNKNGKFKIVQLTDIHFGETDSKDRRSQDVIRTVIELEQPDLVVVTGDVVSGYEWDDKSQGFFASNYGKMTSVLEELNVHWAFTAGNHDTEGDLNRAQVSYHDQSFSLSLTRPNAANISYEHNYVIPVYNQNGSKIEFRLWFLDSGYESNCRGLQGYDCIQEDQINWYRSEHSKISDNDSSKGRGFLFMHIPIQQYINLYNYGTIYGNRGEDICCGAYDTGLFGAIIEQSTVEWISCGHDHNNDYHGNYEGVNLAYGRKTGYGGYQQASIKKGARVFEITQEPYNIKTWIRQEDGTIDFNDMLYSLHRTHYDFQKRCCNTELIEEQVQVTYTYYYFLIALIAIFFLVMDSIRNRHLKKKINNQDNESSQKLCKELSTHE</sequence>
<keyword evidence="1" id="KW-0812">Transmembrane</keyword>
<dbReference type="EMBL" id="CCKQ01011480">
    <property type="protein sequence ID" value="CDW83053.1"/>
    <property type="molecule type" value="Genomic_DNA"/>
</dbReference>
<dbReference type="Gene3D" id="3.60.21.10">
    <property type="match status" value="1"/>
</dbReference>
<keyword evidence="4" id="KW-1185">Reference proteome</keyword>
<dbReference type="CDD" id="cd07383">
    <property type="entry name" value="MPP_Dcr2"/>
    <property type="match status" value="1"/>
</dbReference>
<dbReference type="PANTHER" id="PTHR32440:SF3">
    <property type="entry name" value="CALCINEURIN-LIKE PHOSPHOESTERASE DOMAIN-CONTAINING PROTEIN"/>
    <property type="match status" value="1"/>
</dbReference>
<dbReference type="SUPFAM" id="SSF56300">
    <property type="entry name" value="Metallo-dependent phosphatases"/>
    <property type="match status" value="1"/>
</dbReference>
<dbReference type="OMA" id="HIPPHVF"/>
<gene>
    <name evidence="3" type="primary">Contig3670.g3917</name>
    <name evidence="3" type="ORF">STYLEM_12092</name>
</gene>